<proteinExistence type="predicted"/>
<dbReference type="KEGG" id="pbu:L21SP3_01680"/>
<feature type="transmembrane region" description="Helical" evidence="1">
    <location>
        <begin position="44"/>
        <end position="66"/>
    </location>
</feature>
<reference evidence="3" key="1">
    <citation type="submission" date="2017-02" db="EMBL/GenBank/DDBJ databases">
        <title>Comparative genomics and description of representatives of a novel lineage of planctomycetes thriving in anoxic sediments.</title>
        <authorList>
            <person name="Spring S."/>
            <person name="Bunk B."/>
            <person name="Sproer C."/>
            <person name="Klenk H.-P."/>
        </authorList>
    </citation>
    <scope>NUCLEOTIDE SEQUENCE [LARGE SCALE GENOMIC DNA]</scope>
    <source>
        <strain evidence="3">L21-RPul-D3</strain>
    </source>
</reference>
<sequence>MLGLTGGNMPLRKCKDCGNSVSSTAKICPHCGRPMQSRDIISSLARFFVIGFVIIPIIISIFMSVYHSGTSTDSNGNHATSSARVPKTPKIDKSEKMQADRLNLIERLQREGIFGDIIPRSSGATIVVKPAFYTLDFKDKQSFVSVVYAYYFDGLTPYTPILLRDSRTNNNIGSFTVELGLDIK</sequence>
<dbReference type="EMBL" id="CP019633">
    <property type="protein sequence ID" value="AQQ09861.1"/>
    <property type="molecule type" value="Genomic_DNA"/>
</dbReference>
<gene>
    <name evidence="2" type="ORF">L21SP3_01680</name>
</gene>
<organism evidence="2 3">
    <name type="scientific">Sedimentisphaera cyanobacteriorum</name>
    <dbReference type="NCBI Taxonomy" id="1940790"/>
    <lineage>
        <taxon>Bacteria</taxon>
        <taxon>Pseudomonadati</taxon>
        <taxon>Planctomycetota</taxon>
        <taxon>Phycisphaerae</taxon>
        <taxon>Sedimentisphaerales</taxon>
        <taxon>Sedimentisphaeraceae</taxon>
        <taxon>Sedimentisphaera</taxon>
    </lineage>
</organism>
<keyword evidence="1" id="KW-0472">Membrane</keyword>
<accession>A0A1Q2HRA1</accession>
<keyword evidence="1" id="KW-0812">Transmembrane</keyword>
<keyword evidence="1" id="KW-1133">Transmembrane helix</keyword>
<keyword evidence="3" id="KW-1185">Reference proteome</keyword>
<name>A0A1Q2HRA1_9BACT</name>
<dbReference type="AlphaFoldDB" id="A0A1Q2HRA1"/>
<evidence type="ECO:0000313" key="2">
    <source>
        <dbReference type="EMBL" id="AQQ09861.1"/>
    </source>
</evidence>
<dbReference type="STRING" id="1940790.L21SP3_01680"/>
<dbReference type="Proteomes" id="UP000188273">
    <property type="component" value="Chromosome"/>
</dbReference>
<evidence type="ECO:0000313" key="3">
    <source>
        <dbReference type="Proteomes" id="UP000188273"/>
    </source>
</evidence>
<evidence type="ECO:0000256" key="1">
    <source>
        <dbReference type="SAM" id="Phobius"/>
    </source>
</evidence>
<protein>
    <submittedName>
        <fullName evidence="2">Uncharacterized protein</fullName>
    </submittedName>
</protein>